<dbReference type="Proteomes" id="UP000198814">
    <property type="component" value="Unassembled WGS sequence"/>
</dbReference>
<keyword evidence="2" id="KW-1185">Reference proteome</keyword>
<accession>A0A1H8KJ96</accession>
<reference evidence="2" key="1">
    <citation type="submission" date="2016-10" db="EMBL/GenBank/DDBJ databases">
        <authorList>
            <person name="Varghese N."/>
            <person name="Submissions S."/>
        </authorList>
    </citation>
    <scope>NUCLEOTIDE SEQUENCE [LARGE SCALE GENOMIC DNA]</scope>
    <source>
        <strain evidence="2">Nm76</strain>
    </source>
</reference>
<protein>
    <submittedName>
        <fullName evidence="1">Uncharacterized protein</fullName>
    </submittedName>
</protein>
<organism evidence="1 2">
    <name type="scientific">Nitrosomonas oligotropha</name>
    <dbReference type="NCBI Taxonomy" id="42354"/>
    <lineage>
        <taxon>Bacteria</taxon>
        <taxon>Pseudomonadati</taxon>
        <taxon>Pseudomonadota</taxon>
        <taxon>Betaproteobacteria</taxon>
        <taxon>Nitrosomonadales</taxon>
        <taxon>Nitrosomonadaceae</taxon>
        <taxon>Nitrosomonas</taxon>
    </lineage>
</organism>
<sequence length="43" mass="4711">MPVDAKFPGNLAHPIQQPAMIEHCVIPKLLYAWAAMCGFSTLV</sequence>
<dbReference type="STRING" id="42354.SAMN05216333_102139"/>
<gene>
    <name evidence="1" type="ORF">SAMN05216333_102139</name>
</gene>
<name>A0A1H8KJ96_9PROT</name>
<evidence type="ECO:0000313" key="1">
    <source>
        <dbReference type="EMBL" id="SEN92945.1"/>
    </source>
</evidence>
<dbReference type="AlphaFoldDB" id="A0A1H8KJ96"/>
<proteinExistence type="predicted"/>
<dbReference type="EMBL" id="FODO01000002">
    <property type="protein sequence ID" value="SEN92945.1"/>
    <property type="molecule type" value="Genomic_DNA"/>
</dbReference>
<evidence type="ECO:0000313" key="2">
    <source>
        <dbReference type="Proteomes" id="UP000198814"/>
    </source>
</evidence>